<dbReference type="InterPro" id="IPR028002">
    <property type="entry name" value="Myb_DNA-bind_5"/>
</dbReference>
<keyword evidence="4" id="KW-0804">Transcription</keyword>
<dbReference type="AlphaFoldDB" id="A0A9P0BYB8"/>
<reference evidence="8" key="1">
    <citation type="submission" date="2021-12" db="EMBL/GenBank/DDBJ databases">
        <authorList>
            <person name="King R."/>
        </authorList>
    </citation>
    <scope>NUCLEOTIDE SEQUENCE</scope>
</reference>
<feature type="compositionally biased region" description="Polar residues" evidence="6">
    <location>
        <begin position="143"/>
        <end position="161"/>
    </location>
</feature>
<sequence length="258" mass="28921">MEHRVSNAQLDELLEYLAEHSALVSGECRGTRSKEIVDRQWNDLANKLNSYETGSSKSGERWKKYWADLKHKSKTRLARWKQASLDGTNNQDLSDVDKKVLAIIGERGPPVFESHPVVYGSSEHNMITSDVVIEKSELLSPSNSLASLESNEGQDESSTVHAESRPVNRSTRPRPKLKLKRCRSSISRPPQTSPVPKWVIELERNRVHAENKMADAALLMVNAANKIADAALRQTDVMNKVVEVVGQLSAMMPRNNNQ</sequence>
<accession>A0A9P0BYB8</accession>
<evidence type="ECO:0000256" key="5">
    <source>
        <dbReference type="ARBA" id="ARBA00025466"/>
    </source>
</evidence>
<comment type="subunit">
    <text evidence="1">Self-associates forming complexes of several hundred monomers.</text>
</comment>
<dbReference type="Pfam" id="PF13873">
    <property type="entry name" value="Myb_DNA-bind_5"/>
    <property type="match status" value="1"/>
</dbReference>
<evidence type="ECO:0000256" key="6">
    <source>
        <dbReference type="SAM" id="MobiDB-lite"/>
    </source>
</evidence>
<evidence type="ECO:0000256" key="3">
    <source>
        <dbReference type="ARBA" id="ARBA00023015"/>
    </source>
</evidence>
<comment type="function">
    <text evidence="5">Involved in transvection phenomena (= synapsis-dependent gene expression), where the synaptic pairing of chromosomes carrying genes with which zeste interacts influences the expression of these genes. Zeste binds to DNA and stimulates transcription from a nearby promoter.</text>
</comment>
<name>A0A9P0BYB8_CHRIL</name>
<dbReference type="OrthoDB" id="6931947at2759"/>
<evidence type="ECO:0000256" key="2">
    <source>
        <dbReference type="ARBA" id="ARBA00016807"/>
    </source>
</evidence>
<evidence type="ECO:0000256" key="4">
    <source>
        <dbReference type="ARBA" id="ARBA00023163"/>
    </source>
</evidence>
<proteinExistence type="predicted"/>
<dbReference type="EMBL" id="LR824031">
    <property type="protein sequence ID" value="CAH0599482.1"/>
    <property type="molecule type" value="Genomic_DNA"/>
</dbReference>
<keyword evidence="9" id="KW-1185">Reference proteome</keyword>
<evidence type="ECO:0000256" key="1">
    <source>
        <dbReference type="ARBA" id="ARBA00011764"/>
    </source>
</evidence>
<organism evidence="8 9">
    <name type="scientific">Chrysodeixis includens</name>
    <name type="common">Soybean looper</name>
    <name type="synonym">Pseudoplusia includens</name>
    <dbReference type="NCBI Taxonomy" id="689277"/>
    <lineage>
        <taxon>Eukaryota</taxon>
        <taxon>Metazoa</taxon>
        <taxon>Ecdysozoa</taxon>
        <taxon>Arthropoda</taxon>
        <taxon>Hexapoda</taxon>
        <taxon>Insecta</taxon>
        <taxon>Pterygota</taxon>
        <taxon>Neoptera</taxon>
        <taxon>Endopterygota</taxon>
        <taxon>Lepidoptera</taxon>
        <taxon>Glossata</taxon>
        <taxon>Ditrysia</taxon>
        <taxon>Noctuoidea</taxon>
        <taxon>Noctuidae</taxon>
        <taxon>Plusiinae</taxon>
        <taxon>Chrysodeixis</taxon>
    </lineage>
</organism>
<feature type="domain" description="Myb/SANT-like DNA-binding" evidence="7">
    <location>
        <begin position="4"/>
        <end position="78"/>
    </location>
</feature>
<protein>
    <recommendedName>
        <fullName evidence="2">Regulatory protein zeste</fullName>
    </recommendedName>
</protein>
<dbReference type="Proteomes" id="UP001154114">
    <property type="component" value="Chromosome 28"/>
</dbReference>
<feature type="compositionally biased region" description="Basic residues" evidence="6">
    <location>
        <begin position="171"/>
        <end position="183"/>
    </location>
</feature>
<gene>
    <name evidence="8" type="ORF">CINC_LOCUS8774</name>
</gene>
<evidence type="ECO:0000259" key="7">
    <source>
        <dbReference type="Pfam" id="PF13873"/>
    </source>
</evidence>
<evidence type="ECO:0000313" key="8">
    <source>
        <dbReference type="EMBL" id="CAH0599482.1"/>
    </source>
</evidence>
<keyword evidence="3" id="KW-0805">Transcription regulation</keyword>
<feature type="region of interest" description="Disordered" evidence="6">
    <location>
        <begin position="143"/>
        <end position="193"/>
    </location>
</feature>
<evidence type="ECO:0000313" key="9">
    <source>
        <dbReference type="Proteomes" id="UP001154114"/>
    </source>
</evidence>